<dbReference type="Pfam" id="PF13483">
    <property type="entry name" value="Lactamase_B_3"/>
    <property type="match status" value="1"/>
</dbReference>
<gene>
    <name evidence="1" type="ORF">OCV77_04155</name>
</gene>
<dbReference type="InterPro" id="IPR036866">
    <property type="entry name" value="RibonucZ/Hydroxyglut_hydro"/>
</dbReference>
<accession>A0ABT2T0B9</accession>
<dbReference type="SUPFAM" id="SSF56281">
    <property type="entry name" value="Metallo-hydrolase/oxidoreductase"/>
    <property type="match status" value="1"/>
</dbReference>
<dbReference type="EMBL" id="JAOQKJ010000003">
    <property type="protein sequence ID" value="MCU6743702.1"/>
    <property type="molecule type" value="Genomic_DNA"/>
</dbReference>
<organism evidence="1 2">
    <name type="scientific">Suilimivivens aceti</name>
    <dbReference type="NCBI Taxonomy" id="2981774"/>
    <lineage>
        <taxon>Bacteria</taxon>
        <taxon>Bacillati</taxon>
        <taxon>Bacillota</taxon>
        <taxon>Clostridia</taxon>
        <taxon>Lachnospirales</taxon>
        <taxon>Lachnospiraceae</taxon>
        <taxon>Suilimivivens</taxon>
    </lineage>
</organism>
<reference evidence="1 2" key="1">
    <citation type="journal article" date="2021" name="ISME Commun">
        <title>Automated analysis of genomic sequences facilitates high-throughput and comprehensive description of bacteria.</title>
        <authorList>
            <person name="Hitch T.C.A."/>
        </authorList>
    </citation>
    <scope>NUCLEOTIDE SEQUENCE [LARGE SCALE GENOMIC DNA]</scope>
    <source>
        <strain evidence="1 2">Sanger_18</strain>
    </source>
</reference>
<dbReference type="Gene3D" id="3.60.15.10">
    <property type="entry name" value="Ribonuclease Z/Hydroxyacylglutathione hydrolase-like"/>
    <property type="match status" value="1"/>
</dbReference>
<protein>
    <submittedName>
        <fullName evidence="1">MBL fold metallo-hydrolase</fullName>
    </submittedName>
</protein>
<dbReference type="Proteomes" id="UP001652432">
    <property type="component" value="Unassembled WGS sequence"/>
</dbReference>
<proteinExistence type="predicted"/>
<dbReference type="PANTHER" id="PTHR42967:SF1">
    <property type="entry name" value="MBL FOLD METALLO-HYDROLASE"/>
    <property type="match status" value="1"/>
</dbReference>
<comment type="caution">
    <text evidence="1">The sequence shown here is derived from an EMBL/GenBank/DDBJ whole genome shotgun (WGS) entry which is preliminary data.</text>
</comment>
<keyword evidence="2" id="KW-1185">Reference proteome</keyword>
<dbReference type="RefSeq" id="WP_262573569.1">
    <property type="nucleotide sequence ID" value="NZ_JAOQKJ010000003.1"/>
</dbReference>
<name>A0ABT2T0B9_9FIRM</name>
<evidence type="ECO:0000313" key="1">
    <source>
        <dbReference type="EMBL" id="MCU6743702.1"/>
    </source>
</evidence>
<dbReference type="PANTHER" id="PTHR42967">
    <property type="entry name" value="METAL DEPENDENT HYDROLASE"/>
    <property type="match status" value="1"/>
</dbReference>
<sequence>MKVSYIDHSGFLVETGRCYYLFDYYRKKLPQLDCKKPIFVFASHRHPDHYNPEIFTLLQEMGMEQVTAVLSKDISRKKYPDAEAYRGNLSVVTVNFNGAYGLPCETKLYTFHSTDEGVAFLLTCPEGVLYHAGDLNDWVWEGEPERDNRQMTGSYRHEINLIAGLLQDKGIPAVDLAFVPLDPRQEKDYDRGLLYFLKKIPVKQVYPMHYWGNSDVIGQFLREYPEYTGIIQDTETAGKEKA</sequence>
<evidence type="ECO:0000313" key="2">
    <source>
        <dbReference type="Proteomes" id="UP001652432"/>
    </source>
</evidence>